<evidence type="ECO:0000259" key="1">
    <source>
        <dbReference type="Pfam" id="PF03992"/>
    </source>
</evidence>
<dbReference type="AlphaFoldDB" id="A0AAD6XPX6"/>
<dbReference type="InterPro" id="IPR052936">
    <property type="entry name" value="Jasmonate_Hydroxylase-like"/>
</dbReference>
<dbReference type="Gene3D" id="3.30.70.100">
    <property type="match status" value="1"/>
</dbReference>
<accession>A0AAD6XPX6</accession>
<gene>
    <name evidence="2" type="ORF">B0H15DRAFT_779091</name>
</gene>
<organism evidence="2 3">
    <name type="scientific">Mycena belliarum</name>
    <dbReference type="NCBI Taxonomy" id="1033014"/>
    <lineage>
        <taxon>Eukaryota</taxon>
        <taxon>Fungi</taxon>
        <taxon>Dikarya</taxon>
        <taxon>Basidiomycota</taxon>
        <taxon>Agaricomycotina</taxon>
        <taxon>Agaricomycetes</taxon>
        <taxon>Agaricomycetidae</taxon>
        <taxon>Agaricales</taxon>
        <taxon>Marasmiineae</taxon>
        <taxon>Mycenaceae</taxon>
        <taxon>Mycena</taxon>
    </lineage>
</organism>
<evidence type="ECO:0000313" key="2">
    <source>
        <dbReference type="EMBL" id="KAJ7090420.1"/>
    </source>
</evidence>
<dbReference type="Proteomes" id="UP001222325">
    <property type="component" value="Unassembled WGS sequence"/>
</dbReference>
<feature type="domain" description="ABM" evidence="1">
    <location>
        <begin position="26"/>
        <end position="78"/>
    </location>
</feature>
<dbReference type="EMBL" id="JARJCN010000022">
    <property type="protein sequence ID" value="KAJ7090420.1"/>
    <property type="molecule type" value="Genomic_DNA"/>
</dbReference>
<dbReference type="Pfam" id="PF03992">
    <property type="entry name" value="ABM"/>
    <property type="match status" value="1"/>
</dbReference>
<dbReference type="InterPro" id="IPR011008">
    <property type="entry name" value="Dimeric_a/b-barrel"/>
</dbReference>
<evidence type="ECO:0000313" key="3">
    <source>
        <dbReference type="Proteomes" id="UP001222325"/>
    </source>
</evidence>
<proteinExistence type="predicted"/>
<dbReference type="PANTHER" id="PTHR37811">
    <property type="entry name" value="BLL5343 PROTEIN"/>
    <property type="match status" value="1"/>
</dbReference>
<name>A0AAD6XPX6_9AGAR</name>
<comment type="caution">
    <text evidence="2">The sequence shown here is derived from an EMBL/GenBank/DDBJ whole genome shotgun (WGS) entry which is preliminary data.</text>
</comment>
<reference evidence="2" key="1">
    <citation type="submission" date="2023-03" db="EMBL/GenBank/DDBJ databases">
        <title>Massive genome expansion in bonnet fungi (Mycena s.s.) driven by repeated elements and novel gene families across ecological guilds.</title>
        <authorList>
            <consortium name="Lawrence Berkeley National Laboratory"/>
            <person name="Harder C.B."/>
            <person name="Miyauchi S."/>
            <person name="Viragh M."/>
            <person name="Kuo A."/>
            <person name="Thoen E."/>
            <person name="Andreopoulos B."/>
            <person name="Lu D."/>
            <person name="Skrede I."/>
            <person name="Drula E."/>
            <person name="Henrissat B."/>
            <person name="Morin E."/>
            <person name="Kohler A."/>
            <person name="Barry K."/>
            <person name="LaButti K."/>
            <person name="Morin E."/>
            <person name="Salamov A."/>
            <person name="Lipzen A."/>
            <person name="Mereny Z."/>
            <person name="Hegedus B."/>
            <person name="Baldrian P."/>
            <person name="Stursova M."/>
            <person name="Weitz H."/>
            <person name="Taylor A."/>
            <person name="Grigoriev I.V."/>
            <person name="Nagy L.G."/>
            <person name="Martin F."/>
            <person name="Kauserud H."/>
        </authorList>
    </citation>
    <scope>NUCLEOTIDE SEQUENCE</scope>
    <source>
        <strain evidence="2">CBHHK173m</strain>
    </source>
</reference>
<protein>
    <submittedName>
        <fullName evidence="2">Enzyme</fullName>
    </submittedName>
</protein>
<keyword evidence="3" id="KW-1185">Reference proteome</keyword>
<dbReference type="SUPFAM" id="SSF54909">
    <property type="entry name" value="Dimeric alpha+beta barrel"/>
    <property type="match status" value="1"/>
</dbReference>
<dbReference type="InterPro" id="IPR007138">
    <property type="entry name" value="ABM_dom"/>
</dbReference>
<sequence>MSQVLEPPYYAVIFTSKRRVQGGDGYPETAAQMDALAQTQPGFLGFDSVRSTITVSYWKDESSIKAWKGNLDHLLAQKKGKNDWYLRYQVHVSRVERTYAGGMESDSNVI</sequence>
<dbReference type="PANTHER" id="PTHR37811:SF2">
    <property type="entry name" value="ABM DOMAIN-CONTAINING PROTEIN"/>
    <property type="match status" value="1"/>
</dbReference>